<dbReference type="Pfam" id="PF07691">
    <property type="entry name" value="PA14"/>
    <property type="match status" value="1"/>
</dbReference>
<dbReference type="PROSITE" id="PS51820">
    <property type="entry name" value="PA14"/>
    <property type="match status" value="1"/>
</dbReference>
<comment type="caution">
    <text evidence="2">The sequence shown here is derived from an EMBL/GenBank/DDBJ whole genome shotgun (WGS) entry which is preliminary data.</text>
</comment>
<evidence type="ECO:0000259" key="1">
    <source>
        <dbReference type="PROSITE" id="PS51820"/>
    </source>
</evidence>
<reference evidence="2" key="1">
    <citation type="journal article" date="2020" name="mSystems">
        <title>Genome- and Community-Level Interaction Insights into Carbon Utilization and Element Cycling Functions of Hydrothermarchaeota in Hydrothermal Sediment.</title>
        <authorList>
            <person name="Zhou Z."/>
            <person name="Liu Y."/>
            <person name="Xu W."/>
            <person name="Pan J."/>
            <person name="Luo Z.H."/>
            <person name="Li M."/>
        </authorList>
    </citation>
    <scope>NUCLEOTIDE SEQUENCE [LARGE SCALE GENOMIC DNA]</scope>
    <source>
        <strain evidence="2">SpSt-642</strain>
    </source>
</reference>
<dbReference type="Gene3D" id="3.90.182.10">
    <property type="entry name" value="Toxin - Anthrax Protective Antigen,domain 1"/>
    <property type="match status" value="1"/>
</dbReference>
<gene>
    <name evidence="2" type="ORF">ENU14_07040</name>
</gene>
<dbReference type="EMBL" id="DTBJ01000059">
    <property type="protein sequence ID" value="HGM59320.1"/>
    <property type="molecule type" value="Genomic_DNA"/>
</dbReference>
<feature type="domain" description="PA14" evidence="1">
    <location>
        <begin position="13"/>
        <end position="157"/>
    </location>
</feature>
<organism evidence="2">
    <name type="scientific">Staphylothermus marinus</name>
    <dbReference type="NCBI Taxonomy" id="2280"/>
    <lineage>
        <taxon>Archaea</taxon>
        <taxon>Thermoproteota</taxon>
        <taxon>Thermoprotei</taxon>
        <taxon>Desulfurococcales</taxon>
        <taxon>Desulfurococcaceae</taxon>
        <taxon>Staphylothermus</taxon>
    </lineage>
</organism>
<dbReference type="SUPFAM" id="SSF56988">
    <property type="entry name" value="Anthrax protective antigen"/>
    <property type="match status" value="1"/>
</dbReference>
<protein>
    <submittedName>
        <fullName evidence="2">Beta-glucosidase</fullName>
    </submittedName>
</protein>
<dbReference type="InterPro" id="IPR037524">
    <property type="entry name" value="PA14/GLEYA"/>
</dbReference>
<dbReference type="SMART" id="SM00758">
    <property type="entry name" value="PA14"/>
    <property type="match status" value="1"/>
</dbReference>
<dbReference type="AlphaFoldDB" id="A0A7C4D834"/>
<sequence>MNNKYLLIKTKDGLINGLKTFYYTWSGDKPPDDLLKNKPVHETITPWINNIWWDKPIDKLKSEFYAIAWIGFLKITTSGKYRFYVTTDDGSRIWINDDLVIDAWRDQPPTTYISREMYLYSGFYRLKYYFYNRYGFAEAVLGWITPSGEAQVIPKEHFYCNISEYVFFTNIPLNHTVIIENNVEKKCVSQDGTCTIEIKFEEQPFNGFIKIIDEKNDVVFRTHSRLTIWGGDEFKLAIY</sequence>
<name>A0A7C4D834_STAMA</name>
<proteinExistence type="predicted"/>
<accession>A0A7C4D834</accession>
<dbReference type="InterPro" id="IPR011658">
    <property type="entry name" value="PA14_dom"/>
</dbReference>
<evidence type="ECO:0000313" key="2">
    <source>
        <dbReference type="EMBL" id="HGM59320.1"/>
    </source>
</evidence>